<evidence type="ECO:0000256" key="6">
    <source>
        <dbReference type="ARBA" id="ARBA00023136"/>
    </source>
</evidence>
<dbReference type="FunFam" id="1.20.1740.10:FF:000001">
    <property type="entry name" value="Amino acid permease"/>
    <property type="match status" value="1"/>
</dbReference>
<dbReference type="PROSITE" id="PS00218">
    <property type="entry name" value="AMINO_ACID_PERMEASE_1"/>
    <property type="match status" value="1"/>
</dbReference>
<keyword evidence="3 8" id="KW-0812">Transmembrane</keyword>
<dbReference type="PIRSF" id="PIRSF006060">
    <property type="entry name" value="AA_transporter"/>
    <property type="match status" value="1"/>
</dbReference>
<dbReference type="InterPro" id="IPR050524">
    <property type="entry name" value="APC_YAT"/>
</dbReference>
<dbReference type="OrthoDB" id="3900342at2759"/>
<dbReference type="InterPro" id="IPR004841">
    <property type="entry name" value="AA-permease/SLC12A_dom"/>
</dbReference>
<dbReference type="OMA" id="WRILFVY"/>
<feature type="region of interest" description="Disordered" evidence="7">
    <location>
        <begin position="38"/>
        <end position="58"/>
    </location>
</feature>
<organism evidence="10 11">
    <name type="scientific">Pyronema omphalodes (strain CBS 100304)</name>
    <name type="common">Pyronema confluens</name>
    <dbReference type="NCBI Taxonomy" id="1076935"/>
    <lineage>
        <taxon>Eukaryota</taxon>
        <taxon>Fungi</taxon>
        <taxon>Dikarya</taxon>
        <taxon>Ascomycota</taxon>
        <taxon>Pezizomycotina</taxon>
        <taxon>Pezizomycetes</taxon>
        <taxon>Pezizales</taxon>
        <taxon>Pyronemataceae</taxon>
        <taxon>Pyronema</taxon>
    </lineage>
</organism>
<feature type="transmembrane region" description="Helical" evidence="8">
    <location>
        <begin position="390"/>
        <end position="409"/>
    </location>
</feature>
<feature type="transmembrane region" description="Helical" evidence="8">
    <location>
        <begin position="178"/>
        <end position="199"/>
    </location>
</feature>
<evidence type="ECO:0000256" key="1">
    <source>
        <dbReference type="ARBA" id="ARBA00004141"/>
    </source>
</evidence>
<dbReference type="STRING" id="1076935.U4LCD0"/>
<evidence type="ECO:0000256" key="5">
    <source>
        <dbReference type="ARBA" id="ARBA00022989"/>
    </source>
</evidence>
<keyword evidence="6 8" id="KW-0472">Membrane</keyword>
<dbReference type="Pfam" id="PF00324">
    <property type="entry name" value="AA_permease"/>
    <property type="match status" value="1"/>
</dbReference>
<feature type="transmembrane region" description="Helical" evidence="8">
    <location>
        <begin position="495"/>
        <end position="515"/>
    </location>
</feature>
<dbReference type="GO" id="GO:0015171">
    <property type="term" value="F:amino acid transmembrane transporter activity"/>
    <property type="evidence" value="ECO:0007669"/>
    <property type="project" value="TreeGrafter"/>
</dbReference>
<dbReference type="Proteomes" id="UP000018144">
    <property type="component" value="Unassembled WGS sequence"/>
</dbReference>
<feature type="compositionally biased region" description="Basic and acidic residues" evidence="7">
    <location>
        <begin position="39"/>
        <end position="50"/>
    </location>
</feature>
<sequence>MISATYLAPTKAFLFPLPPSCVWPPQAPEPSFSSIEAMMDTKPDPSHEETAGQSPGPEVLHRKLKSRHLQMIAIGGIIGPGLLVGSGNALAQAGPAGILISFALTGLIVFFVMQSLGELATLIPISGSFTEYATRFVDPALGFALGWAYWYLWVTVLANEYTAISVVVMYWTNVVPQWAWIMIFWVLFLSLSMLGVLAYGEVEFWLALIKVISITLFFIIAIFISAGVIGPQPIGFKYWHQPGAFADGINGVAKTFVIAGTLYAGAEMIGITAGETLNPRKTVPRAIRQVFYRILIFYVGMMFFVGILLPYNDQRLLASQNKDRAARSPLTLALLDANVAPAAHLINALIVTSVISAGNSSLYVASRTILYLARSKKAPRFLGVVDRRGVPWAGLLVSNLFACICFLSVSAGSGVIYEALITLSGVATFIVWGTIELVHIRFRQAMVAQGEDINKLPFKALWYPYGTYAALAANVFLVFFQGYTAFLSPFSWREVVVNYILLPVFVILGLGYKWWNKTKLVGLLEMDLFSGRREVPEEEAVVESTEKKGAVRWIMGLRRVFVG</sequence>
<dbReference type="PANTHER" id="PTHR43341">
    <property type="entry name" value="AMINO ACID PERMEASE"/>
    <property type="match status" value="1"/>
</dbReference>
<evidence type="ECO:0000313" key="11">
    <source>
        <dbReference type="Proteomes" id="UP000018144"/>
    </source>
</evidence>
<dbReference type="PANTHER" id="PTHR43341:SF26">
    <property type="entry name" value="GENERAL AMINO ACID PERMEASE AGP3"/>
    <property type="match status" value="1"/>
</dbReference>
<comment type="subcellular location">
    <subcellularLocation>
        <location evidence="1">Membrane</location>
        <topology evidence="1">Multi-pass membrane protein</topology>
    </subcellularLocation>
</comment>
<dbReference type="EMBL" id="HF935354">
    <property type="protein sequence ID" value="CCX29749.1"/>
    <property type="molecule type" value="Genomic_DNA"/>
</dbReference>
<dbReference type="AlphaFoldDB" id="U4LCD0"/>
<evidence type="ECO:0000259" key="9">
    <source>
        <dbReference type="Pfam" id="PF00324"/>
    </source>
</evidence>
<feature type="transmembrane region" description="Helical" evidence="8">
    <location>
        <begin position="69"/>
        <end position="87"/>
    </location>
</feature>
<dbReference type="eggNOG" id="KOG1286">
    <property type="taxonomic scope" value="Eukaryota"/>
</dbReference>
<feature type="transmembrane region" description="Helical" evidence="8">
    <location>
        <begin position="290"/>
        <end position="311"/>
    </location>
</feature>
<feature type="transmembrane region" description="Helical" evidence="8">
    <location>
        <begin position="461"/>
        <end position="483"/>
    </location>
</feature>
<dbReference type="Gene3D" id="1.20.1740.10">
    <property type="entry name" value="Amino acid/polyamine transporter I"/>
    <property type="match status" value="1"/>
</dbReference>
<protein>
    <submittedName>
        <fullName evidence="10">Similar to General amino acid permease AGP3 acc. no. P43548</fullName>
    </submittedName>
</protein>
<keyword evidence="5 8" id="KW-1133">Transmembrane helix</keyword>
<proteinExistence type="predicted"/>
<evidence type="ECO:0000256" key="8">
    <source>
        <dbReference type="SAM" id="Phobius"/>
    </source>
</evidence>
<dbReference type="InterPro" id="IPR004840">
    <property type="entry name" value="Amino_acid_permease_CS"/>
</dbReference>
<keyword evidence="11" id="KW-1185">Reference proteome</keyword>
<reference evidence="10 11" key="1">
    <citation type="journal article" date="2013" name="PLoS Genet.">
        <title>The genome and development-dependent transcriptomes of Pyronema confluens: a window into fungal evolution.</title>
        <authorList>
            <person name="Traeger S."/>
            <person name="Altegoer F."/>
            <person name="Freitag M."/>
            <person name="Gabaldon T."/>
            <person name="Kempken F."/>
            <person name="Kumar A."/>
            <person name="Marcet-Houben M."/>
            <person name="Poggeler S."/>
            <person name="Stajich J.E."/>
            <person name="Nowrousian M."/>
        </authorList>
    </citation>
    <scope>NUCLEOTIDE SEQUENCE [LARGE SCALE GENOMIC DNA]</scope>
    <source>
        <strain evidence="11">CBS 100304</strain>
        <tissue evidence="10">Vegetative mycelium</tissue>
    </source>
</reference>
<evidence type="ECO:0000256" key="2">
    <source>
        <dbReference type="ARBA" id="ARBA00022448"/>
    </source>
</evidence>
<feature type="transmembrane region" description="Helical" evidence="8">
    <location>
        <begin position="345"/>
        <end position="370"/>
    </location>
</feature>
<name>U4LCD0_PYROM</name>
<accession>U4LCD0</accession>
<feature type="domain" description="Amino acid permease/ SLC12A" evidence="9">
    <location>
        <begin position="68"/>
        <end position="520"/>
    </location>
</feature>
<feature type="transmembrane region" description="Helical" evidence="8">
    <location>
        <begin position="93"/>
        <end position="112"/>
    </location>
</feature>
<keyword evidence="2" id="KW-0813">Transport</keyword>
<evidence type="ECO:0000256" key="3">
    <source>
        <dbReference type="ARBA" id="ARBA00022692"/>
    </source>
</evidence>
<evidence type="ECO:0000313" key="10">
    <source>
        <dbReference type="EMBL" id="CCX29749.1"/>
    </source>
</evidence>
<feature type="transmembrane region" description="Helical" evidence="8">
    <location>
        <begin position="415"/>
        <end position="440"/>
    </location>
</feature>
<dbReference type="GO" id="GO:0016020">
    <property type="term" value="C:membrane"/>
    <property type="evidence" value="ECO:0007669"/>
    <property type="project" value="UniProtKB-SubCell"/>
</dbReference>
<gene>
    <name evidence="10" type="ORF">PCON_07075</name>
</gene>
<keyword evidence="4" id="KW-0029">Amino-acid transport</keyword>
<evidence type="ECO:0000256" key="7">
    <source>
        <dbReference type="SAM" id="MobiDB-lite"/>
    </source>
</evidence>
<feature type="transmembrane region" description="Helical" evidence="8">
    <location>
        <begin position="149"/>
        <end position="171"/>
    </location>
</feature>
<evidence type="ECO:0000256" key="4">
    <source>
        <dbReference type="ARBA" id="ARBA00022970"/>
    </source>
</evidence>
<feature type="transmembrane region" description="Helical" evidence="8">
    <location>
        <begin position="205"/>
        <end position="229"/>
    </location>
</feature>